<protein>
    <recommendedName>
        <fullName evidence="9">TMEM205-like domain-containing protein</fullName>
    </recommendedName>
</protein>
<comment type="subcellular location">
    <subcellularLocation>
        <location evidence="1">Membrane</location>
    </subcellularLocation>
</comment>
<evidence type="ECO:0000256" key="3">
    <source>
        <dbReference type="ARBA" id="ARBA00022989"/>
    </source>
</evidence>
<evidence type="ECO:0000313" key="11">
    <source>
        <dbReference type="Proteomes" id="UP000238479"/>
    </source>
</evidence>
<reference evidence="10 11" key="1">
    <citation type="journal article" date="2018" name="Nat. Genet.">
        <title>The Rosa genome provides new insights in the design of modern roses.</title>
        <authorList>
            <person name="Bendahmane M."/>
        </authorList>
    </citation>
    <scope>NUCLEOTIDE SEQUENCE [LARGE SCALE GENOMIC DNA]</scope>
    <source>
        <strain evidence="11">cv. Old Blush</strain>
    </source>
</reference>
<feature type="region of interest" description="Disordered" evidence="6">
    <location>
        <begin position="487"/>
        <end position="537"/>
    </location>
</feature>
<evidence type="ECO:0000256" key="8">
    <source>
        <dbReference type="SAM" id="SignalP"/>
    </source>
</evidence>
<name>A0A2P6PER1_ROSCH</name>
<dbReference type="EMBL" id="PDCK01000045">
    <property type="protein sequence ID" value="PRQ20420.1"/>
    <property type="molecule type" value="Genomic_DNA"/>
</dbReference>
<feature type="compositionally biased region" description="Polar residues" evidence="6">
    <location>
        <begin position="73"/>
        <end position="85"/>
    </location>
</feature>
<feature type="compositionally biased region" description="Polar residues" evidence="6">
    <location>
        <begin position="53"/>
        <end position="64"/>
    </location>
</feature>
<feature type="chain" id="PRO_5015179792" description="TMEM205-like domain-containing protein" evidence="8">
    <location>
        <begin position="17"/>
        <end position="575"/>
    </location>
</feature>
<feature type="transmembrane region" description="Helical" evidence="7">
    <location>
        <begin position="371"/>
        <end position="393"/>
    </location>
</feature>
<feature type="coiled-coil region" evidence="5">
    <location>
        <begin position="300"/>
        <end position="327"/>
    </location>
</feature>
<evidence type="ECO:0000256" key="2">
    <source>
        <dbReference type="ARBA" id="ARBA00022692"/>
    </source>
</evidence>
<feature type="region of interest" description="Disordered" evidence="6">
    <location>
        <begin position="103"/>
        <end position="129"/>
    </location>
</feature>
<keyword evidence="5" id="KW-0175">Coiled coil</keyword>
<keyword evidence="2 7" id="KW-0812">Transmembrane</keyword>
<evidence type="ECO:0000256" key="4">
    <source>
        <dbReference type="ARBA" id="ARBA00023136"/>
    </source>
</evidence>
<organism evidence="10 11">
    <name type="scientific">Rosa chinensis</name>
    <name type="common">China rose</name>
    <dbReference type="NCBI Taxonomy" id="74649"/>
    <lineage>
        <taxon>Eukaryota</taxon>
        <taxon>Viridiplantae</taxon>
        <taxon>Streptophyta</taxon>
        <taxon>Embryophyta</taxon>
        <taxon>Tracheophyta</taxon>
        <taxon>Spermatophyta</taxon>
        <taxon>Magnoliopsida</taxon>
        <taxon>eudicotyledons</taxon>
        <taxon>Gunneridae</taxon>
        <taxon>Pentapetalae</taxon>
        <taxon>rosids</taxon>
        <taxon>fabids</taxon>
        <taxon>Rosales</taxon>
        <taxon>Rosaceae</taxon>
        <taxon>Rosoideae</taxon>
        <taxon>Rosoideae incertae sedis</taxon>
        <taxon>Rosa</taxon>
    </lineage>
</organism>
<keyword evidence="3 7" id="KW-1133">Transmembrane helix</keyword>
<dbReference type="Gene3D" id="1.20.120.20">
    <property type="entry name" value="Apolipoprotein"/>
    <property type="match status" value="1"/>
</dbReference>
<feature type="compositionally biased region" description="Basic and acidic residues" evidence="6">
    <location>
        <begin position="487"/>
        <end position="506"/>
    </location>
</feature>
<dbReference type="Gene3D" id="1.10.287.700">
    <property type="entry name" value="Helix hairpin bin"/>
    <property type="match status" value="1"/>
</dbReference>
<keyword evidence="11" id="KW-1185">Reference proteome</keyword>
<evidence type="ECO:0000256" key="7">
    <source>
        <dbReference type="SAM" id="Phobius"/>
    </source>
</evidence>
<keyword evidence="4 7" id="KW-0472">Membrane</keyword>
<gene>
    <name evidence="10" type="ORF">RchiOBHm_Chr7g0227991</name>
</gene>
<proteinExistence type="predicted"/>
<dbReference type="PANTHER" id="PTHR47652">
    <property type="entry name" value="MITOCHONDRIAL IMPORT INNER MEMBRANE TRANSLOCASE SUBUNIT TIM44"/>
    <property type="match status" value="1"/>
</dbReference>
<dbReference type="AlphaFoldDB" id="A0A2P6PER1"/>
<feature type="transmembrane region" description="Helical" evidence="7">
    <location>
        <begin position="549"/>
        <end position="567"/>
    </location>
</feature>
<dbReference type="PANTHER" id="PTHR47652:SF3">
    <property type="entry name" value="MITOCHONDRIAL IMPORT INNER MEMBRANE TRANSLOCASE SUBUNIT TIM44"/>
    <property type="match status" value="1"/>
</dbReference>
<feature type="region of interest" description="Disordered" evidence="6">
    <location>
        <begin position="49"/>
        <end position="85"/>
    </location>
</feature>
<evidence type="ECO:0000256" key="5">
    <source>
        <dbReference type="SAM" id="Coils"/>
    </source>
</evidence>
<dbReference type="InterPro" id="IPR025423">
    <property type="entry name" value="TMEM205-like"/>
</dbReference>
<dbReference type="OMA" id="AYGTCVW"/>
<dbReference type="STRING" id="74649.A0A2P6PER1"/>
<sequence>MNVVALFLVVTSLVSAGIWSPSPDQQNQKKQGEEVIVKNGHRLVVVEYEDQQGHNPNTKVSISADQDGRRKSSSAISNNDISTPSKVTRALDNAMENIKEAAASVIPNRGQGQGQGLSKSKTDEDGHHYSSPKELICDAYGKCKHKIAGALETKKDILKETAHEAKETAHKVIEIKKDIDKRTAHEVKETAQKVGEAVEDAYDAVSERAQEVGERAKEAAHKAKDTVGGAYGRAKDTVEDAYQRAKETVSDTTHEVEERAKESVDKAMNTAKTAKEMGKTLSGDLQRNVSKLKTAPEHVKEKAKEAKETVENAAERAKETMEHAADKVKAGAEDIKDVTDWRLNRVFKKGRDILYGVLRSMGSLFPAVDPLLSGLSLFGFATAYGMSMWITFISSHVLSRVLSPHQFGMVQSKIYKVYFAAMASTVGMALLGHLLNHWKKLTGRNVDALQNYNLLLAELMVLFNMLYLEPRSTKVMFEKLKLEKEEGRGREHVGAETSTEAERHSLTAEPSTTTPSEVPEGREREVVQPQVDRPNEAHQRLKKLNSYSSILNILSLMALTWHLVYLAKRLQSSCC</sequence>
<keyword evidence="8" id="KW-0732">Signal</keyword>
<feature type="domain" description="TMEM205-like" evidence="9">
    <location>
        <begin position="379"/>
        <end position="479"/>
    </location>
</feature>
<feature type="transmembrane region" description="Helical" evidence="7">
    <location>
        <begin position="414"/>
        <end position="432"/>
    </location>
</feature>
<dbReference type="GO" id="GO:0016020">
    <property type="term" value="C:membrane"/>
    <property type="evidence" value="ECO:0007669"/>
    <property type="project" value="UniProtKB-SubCell"/>
</dbReference>
<dbReference type="Gramene" id="PRQ20420">
    <property type="protein sequence ID" value="PRQ20420"/>
    <property type="gene ID" value="RchiOBHm_Chr7g0227991"/>
</dbReference>
<evidence type="ECO:0000313" key="10">
    <source>
        <dbReference type="EMBL" id="PRQ20420.1"/>
    </source>
</evidence>
<dbReference type="Pfam" id="PF13664">
    <property type="entry name" value="DUF4149"/>
    <property type="match status" value="1"/>
</dbReference>
<feature type="transmembrane region" description="Helical" evidence="7">
    <location>
        <begin position="452"/>
        <end position="468"/>
    </location>
</feature>
<evidence type="ECO:0000259" key="9">
    <source>
        <dbReference type="Pfam" id="PF13664"/>
    </source>
</evidence>
<dbReference type="Proteomes" id="UP000238479">
    <property type="component" value="Chromosome 7"/>
</dbReference>
<evidence type="ECO:0000256" key="6">
    <source>
        <dbReference type="SAM" id="MobiDB-lite"/>
    </source>
</evidence>
<evidence type="ECO:0000256" key="1">
    <source>
        <dbReference type="ARBA" id="ARBA00004370"/>
    </source>
</evidence>
<feature type="signal peptide" evidence="8">
    <location>
        <begin position="1"/>
        <end position="16"/>
    </location>
</feature>
<accession>A0A2P6PER1</accession>
<comment type="caution">
    <text evidence="10">The sequence shown here is derived from an EMBL/GenBank/DDBJ whole genome shotgun (WGS) entry which is preliminary data.</text>
</comment>